<feature type="compositionally biased region" description="Low complexity" evidence="7">
    <location>
        <begin position="103"/>
        <end position="122"/>
    </location>
</feature>
<dbReference type="InterPro" id="IPR004167">
    <property type="entry name" value="PSBD"/>
</dbReference>
<keyword evidence="4 6" id="KW-0450">Lipoyl</keyword>
<gene>
    <name evidence="10" type="primary">sucB</name>
    <name evidence="10" type="ORF">G3I59_31715</name>
</gene>
<dbReference type="InterPro" id="IPR036625">
    <property type="entry name" value="E3-bd_dom_sf"/>
</dbReference>
<dbReference type="InterPro" id="IPR001078">
    <property type="entry name" value="2-oxoacid_DH_actylTfrase"/>
</dbReference>
<dbReference type="EMBL" id="JAAGNC010000165">
    <property type="protein sequence ID" value="NEC60030.1"/>
    <property type="molecule type" value="Genomic_DNA"/>
</dbReference>
<evidence type="ECO:0000256" key="4">
    <source>
        <dbReference type="ARBA" id="ARBA00022823"/>
    </source>
</evidence>
<evidence type="ECO:0000256" key="3">
    <source>
        <dbReference type="ARBA" id="ARBA00022679"/>
    </source>
</evidence>
<feature type="region of interest" description="Disordered" evidence="7">
    <location>
        <begin position="73"/>
        <end position="148"/>
    </location>
</feature>
<dbReference type="CDD" id="cd06849">
    <property type="entry name" value="lipoyl_domain"/>
    <property type="match status" value="2"/>
</dbReference>
<feature type="compositionally biased region" description="Pro residues" evidence="7">
    <location>
        <begin position="220"/>
        <end position="230"/>
    </location>
</feature>
<evidence type="ECO:0000259" key="9">
    <source>
        <dbReference type="PROSITE" id="PS51826"/>
    </source>
</evidence>
<evidence type="ECO:0000313" key="11">
    <source>
        <dbReference type="Proteomes" id="UP000470404"/>
    </source>
</evidence>
<dbReference type="InterPro" id="IPR050743">
    <property type="entry name" value="2-oxoacid_DH_E2_comp"/>
</dbReference>
<comment type="cofactor">
    <cofactor evidence="1 6">
        <name>(R)-lipoate</name>
        <dbReference type="ChEBI" id="CHEBI:83088"/>
    </cofactor>
</comment>
<keyword evidence="5 6" id="KW-0012">Acyltransferase</keyword>
<dbReference type="Pfam" id="PF02817">
    <property type="entry name" value="E3_binding"/>
    <property type="match status" value="1"/>
</dbReference>
<accession>A0ABX0BWQ8</accession>
<keyword evidence="11" id="KW-1185">Reference proteome</keyword>
<dbReference type="PANTHER" id="PTHR43178:SF5">
    <property type="entry name" value="LIPOAMIDE ACYLTRANSFERASE COMPONENT OF BRANCHED-CHAIN ALPHA-KETO ACID DEHYDROGENASE COMPLEX, MITOCHONDRIAL"/>
    <property type="match status" value="1"/>
</dbReference>
<evidence type="ECO:0000256" key="1">
    <source>
        <dbReference type="ARBA" id="ARBA00001938"/>
    </source>
</evidence>
<dbReference type="Proteomes" id="UP000470404">
    <property type="component" value="Unassembled WGS sequence"/>
</dbReference>
<dbReference type="Gene3D" id="4.10.320.10">
    <property type="entry name" value="E3-binding domain"/>
    <property type="match status" value="1"/>
</dbReference>
<dbReference type="InterPro" id="IPR014276">
    <property type="entry name" value="2-oxoglutarate_DH_E2"/>
</dbReference>
<dbReference type="SUPFAM" id="SSF47005">
    <property type="entry name" value="Peripheral subunit-binding domain of 2-oxo acid dehydrogenase complex"/>
    <property type="match status" value="1"/>
</dbReference>
<feature type="domain" description="Lipoyl-binding" evidence="8">
    <location>
        <begin position="2"/>
        <end position="77"/>
    </location>
</feature>
<keyword evidence="3 6" id="KW-0808">Transferase</keyword>
<evidence type="ECO:0000259" key="8">
    <source>
        <dbReference type="PROSITE" id="PS50968"/>
    </source>
</evidence>
<dbReference type="Pfam" id="PF00364">
    <property type="entry name" value="Biotin_lipoyl"/>
    <property type="match status" value="2"/>
</dbReference>
<dbReference type="Gene3D" id="3.30.559.10">
    <property type="entry name" value="Chloramphenicol acetyltransferase-like domain"/>
    <property type="match status" value="1"/>
</dbReference>
<feature type="compositionally biased region" description="Low complexity" evidence="7">
    <location>
        <begin position="84"/>
        <end position="94"/>
    </location>
</feature>
<evidence type="ECO:0000256" key="7">
    <source>
        <dbReference type="SAM" id="MobiDB-lite"/>
    </source>
</evidence>
<dbReference type="SUPFAM" id="SSF51230">
    <property type="entry name" value="Single hybrid motif"/>
    <property type="match status" value="2"/>
</dbReference>
<protein>
    <recommendedName>
        <fullName evidence="6">Dihydrolipoamide acetyltransferase component of pyruvate dehydrogenase complex</fullName>
        <ecNumber evidence="6">2.3.1.-</ecNumber>
    </recommendedName>
</protein>
<dbReference type="RefSeq" id="WP_067577986.1">
    <property type="nucleotide sequence ID" value="NZ_JAAGNC010000165.1"/>
</dbReference>
<evidence type="ECO:0000256" key="6">
    <source>
        <dbReference type="RuleBase" id="RU003423"/>
    </source>
</evidence>
<dbReference type="InterPro" id="IPR003016">
    <property type="entry name" value="2-oxoA_DH_lipoyl-BS"/>
</dbReference>
<name>A0ABX0BWQ8_9PSEU</name>
<evidence type="ECO:0000256" key="2">
    <source>
        <dbReference type="ARBA" id="ARBA00007317"/>
    </source>
</evidence>
<feature type="compositionally biased region" description="Low complexity" evidence="7">
    <location>
        <begin position="252"/>
        <end position="273"/>
    </location>
</feature>
<evidence type="ECO:0000313" key="10">
    <source>
        <dbReference type="EMBL" id="NEC60030.1"/>
    </source>
</evidence>
<dbReference type="NCBIfam" id="TIGR02927">
    <property type="entry name" value="SucB_Actino"/>
    <property type="match status" value="1"/>
</dbReference>
<dbReference type="InterPro" id="IPR000089">
    <property type="entry name" value="Biotin_lipoyl"/>
</dbReference>
<dbReference type="InterPro" id="IPR023213">
    <property type="entry name" value="CAT-like_dom_sf"/>
</dbReference>
<dbReference type="SUPFAM" id="SSF52777">
    <property type="entry name" value="CoA-dependent acyltransferases"/>
    <property type="match status" value="1"/>
</dbReference>
<proteinExistence type="inferred from homology"/>
<dbReference type="InterPro" id="IPR011053">
    <property type="entry name" value="Single_hybrid_motif"/>
</dbReference>
<dbReference type="Gene3D" id="2.40.50.100">
    <property type="match status" value="2"/>
</dbReference>
<evidence type="ECO:0000256" key="5">
    <source>
        <dbReference type="ARBA" id="ARBA00023315"/>
    </source>
</evidence>
<dbReference type="PROSITE" id="PS50968">
    <property type="entry name" value="BIOTINYL_LIPOYL"/>
    <property type="match status" value="2"/>
</dbReference>
<reference evidence="10 11" key="1">
    <citation type="submission" date="2020-01" db="EMBL/GenBank/DDBJ databases">
        <title>Insect and environment-associated Actinomycetes.</title>
        <authorList>
            <person name="Currrie C."/>
            <person name="Chevrette M."/>
            <person name="Carlson C."/>
            <person name="Stubbendieck R."/>
            <person name="Wendt-Pienkowski E."/>
        </authorList>
    </citation>
    <scope>NUCLEOTIDE SEQUENCE [LARGE SCALE GENOMIC DNA]</scope>
    <source>
        <strain evidence="10 11">SID8386</strain>
    </source>
</reference>
<feature type="compositionally biased region" description="Pro residues" evidence="7">
    <location>
        <begin position="238"/>
        <end position="251"/>
    </location>
</feature>
<organism evidence="10 11">
    <name type="scientific">Amycolatopsis rubida</name>
    <dbReference type="NCBI Taxonomy" id="112413"/>
    <lineage>
        <taxon>Bacteria</taxon>
        <taxon>Bacillati</taxon>
        <taxon>Actinomycetota</taxon>
        <taxon>Actinomycetes</taxon>
        <taxon>Pseudonocardiales</taxon>
        <taxon>Pseudonocardiaceae</taxon>
        <taxon>Amycolatopsis</taxon>
    </lineage>
</organism>
<feature type="region of interest" description="Disordered" evidence="7">
    <location>
        <begin position="208"/>
        <end position="277"/>
    </location>
</feature>
<sequence>MAYSVTLPELGESVTEGTVTRWLKQEGDTVEVDEPLLEISTDKVDTEVPSPVAGTVVKISAKEDDTVEVGGELAVIDDGTGGVPESSAPAQQAEPEPEPEPAPQQQEAPAAAAPAESAPSQPDTAPAAGGSGTEVKLPELGESVTEGTVTRWLKQVGESVEVDEPLLEISTDKVDTEVPSPVAGTVLEIRAGEDETVEVGGVLAVIGDAGAAPAQESKPAPAPEPEPAPAPVQESKPAPAPVAPAPAPAAPAPAQESKPAPAAKAPAEPAESSDGPYVTPLVRKLASEHGIDLASLTGSGVGGRIRKQDVLAAAEAKQKAAPAAKDTTAAAPAAAASAPRAAAVPPEVAALRGTVQKASRIRQITATKTRESLQVSAQLTQVHEVDVTKIAKLRQRAKAAFKEREGVNLTFLPFFAKATVEALKQHPNVNASYNEDTKEITYHGAVHLGIAVDTERGLLSVVIHDAGELSLAGLAHRIADLAARARANKIKPDELIGGTFTVTNIGSNGALFDTPIIVQPQSGMLGTGAVVKRPVVVSDADGNDTIAVRSMAYLPLTYDHRLVDGADAGRFLTTIKQRLEEGNFEDELGL</sequence>
<feature type="domain" description="Peripheral subunit-binding (PSBD)" evidence="9">
    <location>
        <begin position="277"/>
        <end position="314"/>
    </location>
</feature>
<dbReference type="Pfam" id="PF00198">
    <property type="entry name" value="2-oxoacid_dh"/>
    <property type="match status" value="1"/>
</dbReference>
<dbReference type="EC" id="2.3.1.-" evidence="6"/>
<feature type="domain" description="Lipoyl-binding" evidence="8">
    <location>
        <begin position="132"/>
        <end position="207"/>
    </location>
</feature>
<comment type="similarity">
    <text evidence="2 6">Belongs to the 2-oxoacid dehydrogenase family.</text>
</comment>
<dbReference type="PROSITE" id="PS00189">
    <property type="entry name" value="LIPOYL"/>
    <property type="match status" value="2"/>
</dbReference>
<dbReference type="PANTHER" id="PTHR43178">
    <property type="entry name" value="DIHYDROLIPOAMIDE ACETYLTRANSFERASE COMPONENT OF PYRUVATE DEHYDROGENASE COMPLEX"/>
    <property type="match status" value="1"/>
</dbReference>
<dbReference type="PROSITE" id="PS51826">
    <property type="entry name" value="PSBD"/>
    <property type="match status" value="1"/>
</dbReference>
<comment type="caution">
    <text evidence="10">The sequence shown here is derived from an EMBL/GenBank/DDBJ whole genome shotgun (WGS) entry which is preliminary data.</text>
</comment>